<dbReference type="GO" id="GO:0006777">
    <property type="term" value="P:Mo-molybdopterin cofactor biosynthetic process"/>
    <property type="evidence" value="ECO:0007669"/>
    <property type="project" value="UniProtKB-UniRule"/>
</dbReference>
<dbReference type="EC" id="2.10.1.1" evidence="1"/>
<evidence type="ECO:0000256" key="1">
    <source>
        <dbReference type="RuleBase" id="RU365090"/>
    </source>
</evidence>
<dbReference type="AlphaFoldDB" id="Q6ARM5"/>
<comment type="cofactor">
    <cofactor evidence="1">
        <name>Mg(2+)</name>
        <dbReference type="ChEBI" id="CHEBI:18420"/>
    </cofactor>
</comment>
<keyword evidence="1" id="KW-0460">Magnesium</keyword>
<sequence length="370" mass="40371">MNSVLFSLHLYVRFVGYRIVVDGWIEDGEILPMNTVPVQEAIGMVLCHDMTRIVPGECKGPAFKKGHVVTEEDIPTLLEIGKEHIFVLDMEKGRIHENEAAERIAKAAFGPGITLSDVSEGRVNFEASPGLLDINVEALNRINSIEEVVLATMHSGQQVTEARAVAGTRVVPLVIDEEKIERVEAICAEYPYVVGIRPFIHHKVGVVTTGSEVYHGRIQDKFGPVIREKFAKLGSTVMEQRFSSDDPIMTRDEILDAIAEGAEMVVVTGGMSVDPDDQTPTAIRATGAEVITYGSPTFPGVMFMLAVRDGIPILGLPGCVMYYRASIFDLVVPRLLAGVEVTREDIVAMGHGGFCATCEVCHYPTCPFGK</sequence>
<reference evidence="4" key="1">
    <citation type="journal article" date="2004" name="Environ. Microbiol.">
        <title>The genome of Desulfotalea psychrophila, a sulfate-reducing bacterium from permanently cold Arctic sediments.</title>
        <authorList>
            <person name="Rabus R."/>
            <person name="Ruepp A."/>
            <person name="Frickey T."/>
            <person name="Rattei T."/>
            <person name="Fartmann B."/>
            <person name="Stark M."/>
            <person name="Bauer M."/>
            <person name="Zibat A."/>
            <person name="Lombardot T."/>
            <person name="Becker I."/>
            <person name="Amann J."/>
            <person name="Gellner K."/>
            <person name="Teeling H."/>
            <person name="Leuschner W.D."/>
            <person name="Gloeckner F.-O."/>
            <person name="Lupas A.N."/>
            <person name="Amann R."/>
            <person name="Klenk H.-P."/>
        </authorList>
    </citation>
    <scope>NUCLEOTIDE SEQUENCE [LARGE SCALE GENOMIC DNA]</scope>
    <source>
        <strain evidence="4">DSM 12343 / LSv54</strain>
    </source>
</reference>
<protein>
    <recommendedName>
        <fullName evidence="1">Molybdopterin molybdenumtransferase</fullName>
        <ecNumber evidence="1">2.10.1.1</ecNumber>
    </recommendedName>
</protein>
<dbReference type="Proteomes" id="UP000000602">
    <property type="component" value="Chromosome"/>
</dbReference>
<evidence type="ECO:0000313" key="3">
    <source>
        <dbReference type="EMBL" id="CAG35000.1"/>
    </source>
</evidence>
<dbReference type="GO" id="GO:0046872">
    <property type="term" value="F:metal ion binding"/>
    <property type="evidence" value="ECO:0007669"/>
    <property type="project" value="UniProtKB-UniRule"/>
</dbReference>
<dbReference type="EMBL" id="CR522870">
    <property type="protein sequence ID" value="CAG35000.1"/>
    <property type="molecule type" value="Genomic_DNA"/>
</dbReference>
<dbReference type="PANTHER" id="PTHR10192:SF28">
    <property type="entry name" value="MOLYBDOPTERIN MOLYBDENUMTRANSFERASE"/>
    <property type="match status" value="1"/>
</dbReference>
<dbReference type="eggNOG" id="COG0303">
    <property type="taxonomic scope" value="Bacteria"/>
</dbReference>
<proteinExistence type="inferred from homology"/>
<accession>Q6ARM5</accession>
<comment type="catalytic activity">
    <reaction evidence="1">
        <text>adenylyl-molybdopterin + molybdate = Mo-molybdopterin + AMP + H(+)</text>
        <dbReference type="Rhea" id="RHEA:35047"/>
        <dbReference type="ChEBI" id="CHEBI:15378"/>
        <dbReference type="ChEBI" id="CHEBI:36264"/>
        <dbReference type="ChEBI" id="CHEBI:62727"/>
        <dbReference type="ChEBI" id="CHEBI:71302"/>
        <dbReference type="ChEBI" id="CHEBI:456215"/>
    </reaction>
</comment>
<keyword evidence="1" id="KW-0501">Molybdenum cofactor biosynthesis</keyword>
<dbReference type="CDD" id="cd03522">
    <property type="entry name" value="MoeA_like"/>
    <property type="match status" value="1"/>
</dbReference>
<dbReference type="SMART" id="SM00852">
    <property type="entry name" value="MoCF_biosynth"/>
    <property type="match status" value="1"/>
</dbReference>
<feature type="domain" description="MoaB/Mog" evidence="2">
    <location>
        <begin position="205"/>
        <end position="337"/>
    </location>
</feature>
<evidence type="ECO:0000259" key="2">
    <source>
        <dbReference type="SMART" id="SM00852"/>
    </source>
</evidence>
<dbReference type="UniPathway" id="UPA00344"/>
<dbReference type="InterPro" id="IPR038987">
    <property type="entry name" value="MoeA-like"/>
</dbReference>
<keyword evidence="1" id="KW-0479">Metal-binding</keyword>
<keyword evidence="1" id="KW-0808">Transferase</keyword>
<dbReference type="SUPFAM" id="SSF53218">
    <property type="entry name" value="Molybdenum cofactor biosynthesis proteins"/>
    <property type="match status" value="1"/>
</dbReference>
<comment type="function">
    <text evidence="1">Catalyzes the insertion of molybdate into adenylated molybdopterin with the concomitant release of AMP.</text>
</comment>
<evidence type="ECO:0000313" key="4">
    <source>
        <dbReference type="Proteomes" id="UP000000602"/>
    </source>
</evidence>
<dbReference type="GO" id="GO:0061599">
    <property type="term" value="F:molybdopterin molybdotransferase activity"/>
    <property type="evidence" value="ECO:0007669"/>
    <property type="project" value="UniProtKB-UniRule"/>
</dbReference>
<dbReference type="InterPro" id="IPR036425">
    <property type="entry name" value="MoaB/Mog-like_dom_sf"/>
</dbReference>
<organism evidence="3 4">
    <name type="scientific">Desulfotalea psychrophila (strain LSv54 / DSM 12343)</name>
    <dbReference type="NCBI Taxonomy" id="177439"/>
    <lineage>
        <taxon>Bacteria</taxon>
        <taxon>Pseudomonadati</taxon>
        <taxon>Thermodesulfobacteriota</taxon>
        <taxon>Desulfobulbia</taxon>
        <taxon>Desulfobulbales</taxon>
        <taxon>Desulfocapsaceae</taxon>
        <taxon>Desulfotalea</taxon>
    </lineage>
</organism>
<dbReference type="HOGENOM" id="CLU_068847_1_0_7"/>
<comment type="pathway">
    <text evidence="1">Cofactor biosynthesis; molybdopterin biosynthesis.</text>
</comment>
<dbReference type="GO" id="GO:0005829">
    <property type="term" value="C:cytosol"/>
    <property type="evidence" value="ECO:0007669"/>
    <property type="project" value="TreeGrafter"/>
</dbReference>
<gene>
    <name evidence="3" type="ordered locus">DP0271</name>
</gene>
<name>Q6ARM5_DESPS</name>
<keyword evidence="4" id="KW-1185">Reference proteome</keyword>
<keyword evidence="1" id="KW-0500">Molybdenum</keyword>
<dbReference type="Pfam" id="PF00994">
    <property type="entry name" value="MoCF_biosynth"/>
    <property type="match status" value="1"/>
</dbReference>
<dbReference type="KEGG" id="dps:DP0271"/>
<dbReference type="PANTHER" id="PTHR10192">
    <property type="entry name" value="MOLYBDOPTERIN BIOSYNTHESIS PROTEIN"/>
    <property type="match status" value="1"/>
</dbReference>
<dbReference type="InterPro" id="IPR001453">
    <property type="entry name" value="MoaB/Mog_dom"/>
</dbReference>
<comment type="similarity">
    <text evidence="1">Belongs to the MoeA family.</text>
</comment>
<dbReference type="STRING" id="177439.DP0271"/>
<dbReference type="Gene3D" id="3.40.980.10">
    <property type="entry name" value="MoaB/Mog-like domain"/>
    <property type="match status" value="1"/>
</dbReference>